<feature type="non-terminal residue" evidence="1">
    <location>
        <position position="1"/>
    </location>
</feature>
<proteinExistence type="predicted"/>
<evidence type="ECO:0000313" key="1">
    <source>
        <dbReference type="EMBL" id="EOA98134.1"/>
    </source>
</evidence>
<sequence length="38" mass="4192">ARHSRVTTQGSSLTGSRLWKHFCILGNVCTTLSIFTVL</sequence>
<feature type="non-terminal residue" evidence="1">
    <location>
        <position position="38"/>
    </location>
</feature>
<evidence type="ECO:0000313" key="2">
    <source>
        <dbReference type="Proteomes" id="UP000296049"/>
    </source>
</evidence>
<name>R0L9J5_ANAPL</name>
<keyword evidence="2" id="KW-1185">Reference proteome</keyword>
<reference evidence="2" key="1">
    <citation type="journal article" date="2013" name="Nat. Genet.">
        <title>The duck genome and transcriptome provide insight into an avian influenza virus reservoir species.</title>
        <authorList>
            <person name="Huang Y."/>
            <person name="Li Y."/>
            <person name="Burt D.W."/>
            <person name="Chen H."/>
            <person name="Zhang Y."/>
            <person name="Qian W."/>
            <person name="Kim H."/>
            <person name="Gan S."/>
            <person name="Zhao Y."/>
            <person name="Li J."/>
            <person name="Yi K."/>
            <person name="Feng H."/>
            <person name="Zhu P."/>
            <person name="Li B."/>
            <person name="Liu Q."/>
            <person name="Fairley S."/>
            <person name="Magor K.E."/>
            <person name="Du Z."/>
            <person name="Hu X."/>
            <person name="Goodman L."/>
            <person name="Tafer H."/>
            <person name="Vignal A."/>
            <person name="Lee T."/>
            <person name="Kim K.W."/>
            <person name="Sheng Z."/>
            <person name="An Y."/>
            <person name="Searle S."/>
            <person name="Herrero J."/>
            <person name="Groenen M.A."/>
            <person name="Crooijmans R.P."/>
            <person name="Faraut T."/>
            <person name="Cai Q."/>
            <person name="Webster R.G."/>
            <person name="Aldridge J.R."/>
            <person name="Warren W.C."/>
            <person name="Bartschat S."/>
            <person name="Kehr S."/>
            <person name="Marz M."/>
            <person name="Stadler P.F."/>
            <person name="Smith J."/>
            <person name="Kraus R.H."/>
            <person name="Zhao Y."/>
            <person name="Ren L."/>
            <person name="Fei J."/>
            <person name="Morisson M."/>
            <person name="Kaiser P."/>
            <person name="Griffin D.K."/>
            <person name="Rao M."/>
            <person name="Pitel F."/>
            <person name="Wang J."/>
            <person name="Li N."/>
        </authorList>
    </citation>
    <scope>NUCLEOTIDE SEQUENCE [LARGE SCALE GENOMIC DNA]</scope>
</reference>
<dbReference type="Proteomes" id="UP000296049">
    <property type="component" value="Unassembled WGS sequence"/>
</dbReference>
<organism evidence="1 2">
    <name type="scientific">Anas platyrhynchos</name>
    <name type="common">Mallard</name>
    <name type="synonym">Anas boschas</name>
    <dbReference type="NCBI Taxonomy" id="8839"/>
    <lineage>
        <taxon>Eukaryota</taxon>
        <taxon>Metazoa</taxon>
        <taxon>Chordata</taxon>
        <taxon>Craniata</taxon>
        <taxon>Vertebrata</taxon>
        <taxon>Euteleostomi</taxon>
        <taxon>Archelosauria</taxon>
        <taxon>Archosauria</taxon>
        <taxon>Dinosauria</taxon>
        <taxon>Saurischia</taxon>
        <taxon>Theropoda</taxon>
        <taxon>Coelurosauria</taxon>
        <taxon>Aves</taxon>
        <taxon>Neognathae</taxon>
        <taxon>Galloanserae</taxon>
        <taxon>Anseriformes</taxon>
        <taxon>Anatidae</taxon>
        <taxon>Anatinae</taxon>
        <taxon>Anas</taxon>
    </lineage>
</organism>
<protein>
    <submittedName>
        <fullName evidence="1">Uncharacterized protein</fullName>
    </submittedName>
</protein>
<dbReference type="EMBL" id="KB743547">
    <property type="protein sequence ID" value="EOA98134.1"/>
    <property type="molecule type" value="Genomic_DNA"/>
</dbReference>
<dbReference type="AlphaFoldDB" id="R0L9J5"/>
<gene>
    <name evidence="1" type="ORF">Anapl_08940</name>
</gene>
<accession>R0L9J5</accession>